<evidence type="ECO:0000313" key="1">
    <source>
        <dbReference type="EMBL" id="UVQ96266.1"/>
    </source>
</evidence>
<organism evidence="1 2">
    <name type="scientific">Bacteroides caccae</name>
    <dbReference type="NCBI Taxonomy" id="47678"/>
    <lineage>
        <taxon>Bacteria</taxon>
        <taxon>Pseudomonadati</taxon>
        <taxon>Bacteroidota</taxon>
        <taxon>Bacteroidia</taxon>
        <taxon>Bacteroidales</taxon>
        <taxon>Bacteroidaceae</taxon>
        <taxon>Bacteroides</taxon>
    </lineage>
</organism>
<dbReference type="RefSeq" id="WP_149921875.1">
    <property type="nucleotide sequence ID" value="NZ_CAXSUM010000003.1"/>
</dbReference>
<proteinExistence type="predicted"/>
<reference evidence="1" key="1">
    <citation type="submission" date="2022-08" db="EMBL/GenBank/DDBJ databases">
        <title>Genome Sequencing of Bacteroides fragilis Group Isolates with Nanopore Technology.</title>
        <authorList>
            <person name="Tisza M.J."/>
            <person name="Smith D."/>
            <person name="Dekker J.P."/>
        </authorList>
    </citation>
    <scope>NUCLEOTIDE SEQUENCE</scope>
    <source>
        <strain evidence="1">BFG-474</strain>
    </source>
</reference>
<accession>A0AA94Y919</accession>
<dbReference type="EMBL" id="CP103166">
    <property type="protein sequence ID" value="UVQ96266.1"/>
    <property type="molecule type" value="Genomic_DNA"/>
</dbReference>
<protein>
    <submittedName>
        <fullName evidence="1">N-acetyltransferase</fullName>
    </submittedName>
</protein>
<name>A0AA94Y919_9BACE</name>
<dbReference type="InterPro" id="IPR016181">
    <property type="entry name" value="Acyl_CoA_acyltransferase"/>
</dbReference>
<evidence type="ECO:0000313" key="2">
    <source>
        <dbReference type="Proteomes" id="UP001060260"/>
    </source>
</evidence>
<dbReference type="Proteomes" id="UP001060260">
    <property type="component" value="Chromosome"/>
</dbReference>
<gene>
    <name evidence="1" type="ORF">NXW23_18425</name>
</gene>
<dbReference type="Gene3D" id="3.40.630.30">
    <property type="match status" value="1"/>
</dbReference>
<dbReference type="AlphaFoldDB" id="A0AA94Y919"/>
<sequence>MKQNKFCDIDLSDPFFDSLKQDYPEFSEWYTKKAKKGAKAFIQKDDQGKLQGFLYMKHETEELNDINPPMPAASRLKVGTFKIDAHKTKLGEYFVKKIIAAALYIGVCEIYVTIYKKHTGLITLLQRYGFTEYGTKGEGDEPELVFTKSMTSYTGDILLDYPFVHAKDVRKFILSVKPEYHTPLFPDSILNTEERSKDVLIKDVTHTNSIHKIYVSSMNGLDQLEKGDILLIYRTSDHAGPAKYRSVISSICVVEEIKKAKDFASVNDFIKYANAYSIFDENELKKWYTTYNMVVIKMTYNAAFDRRVTRNELIEQVGLDGNEYWGFFQITDEQFNNINSRGKINESIIID</sequence>
<dbReference type="SUPFAM" id="SSF55729">
    <property type="entry name" value="Acyl-CoA N-acyltransferases (Nat)"/>
    <property type="match status" value="1"/>
</dbReference>